<dbReference type="AlphaFoldDB" id="A0A8T2M6W2"/>
<sequence length="314" mass="36960">MDVVEEVKKERMEREKEVEKLQEARVEHMMKEKQRKKERMRKMFAPDGLIFRPQNDGGRCGAQKKRENLLKTSSSTDEEEEKKDEEKKEVQQQEPEKPPPSYWPVSTNGKPVVITVQPLHPVPEEDISSTLEEPVLLEQPEEPPEESPRQPSLSGSGLPSSQPSDLEPAPSDAGDDPYLTKERKGVVNWLNKKLQDRHERLMEKSIKKEKKYGHRLRLHPTPTDNRFLPVSEIEQMKREEMQKSERRRQALVNKWNMWEDKRKERKAEKKEKKEEKKKLKEEERRSPENIEKRRKAMEATGNMCPRTSRPEGTS</sequence>
<proteinExistence type="predicted"/>
<feature type="compositionally biased region" description="Basic and acidic residues" evidence="1">
    <location>
        <begin position="239"/>
        <end position="248"/>
    </location>
</feature>
<accession>A0A8T2M6W2</accession>
<evidence type="ECO:0000256" key="1">
    <source>
        <dbReference type="SAM" id="MobiDB-lite"/>
    </source>
</evidence>
<feature type="compositionally biased region" description="Basic residues" evidence="1">
    <location>
        <begin position="207"/>
        <end position="218"/>
    </location>
</feature>
<evidence type="ECO:0000313" key="3">
    <source>
        <dbReference type="Proteomes" id="UP000752171"/>
    </source>
</evidence>
<feature type="compositionally biased region" description="Basic and acidic residues" evidence="1">
    <location>
        <begin position="257"/>
        <end position="291"/>
    </location>
</feature>
<feature type="compositionally biased region" description="Low complexity" evidence="1">
    <location>
        <begin position="149"/>
        <end position="164"/>
    </location>
</feature>
<feature type="region of interest" description="Disordered" evidence="1">
    <location>
        <begin position="239"/>
        <end position="314"/>
    </location>
</feature>
<organism evidence="2 3">
    <name type="scientific">Astyanax mexicanus</name>
    <name type="common">Blind cave fish</name>
    <name type="synonym">Astyanax fasciatus mexicanus</name>
    <dbReference type="NCBI Taxonomy" id="7994"/>
    <lineage>
        <taxon>Eukaryota</taxon>
        <taxon>Metazoa</taxon>
        <taxon>Chordata</taxon>
        <taxon>Craniata</taxon>
        <taxon>Vertebrata</taxon>
        <taxon>Euteleostomi</taxon>
        <taxon>Actinopterygii</taxon>
        <taxon>Neopterygii</taxon>
        <taxon>Teleostei</taxon>
        <taxon>Ostariophysi</taxon>
        <taxon>Characiformes</taxon>
        <taxon>Characoidei</taxon>
        <taxon>Acestrorhamphidae</taxon>
        <taxon>Acestrorhamphinae</taxon>
        <taxon>Astyanax</taxon>
    </lineage>
</organism>
<evidence type="ECO:0000313" key="2">
    <source>
        <dbReference type="EMBL" id="KAG9278877.1"/>
    </source>
</evidence>
<feature type="region of interest" description="Disordered" evidence="1">
    <location>
        <begin position="29"/>
        <end position="186"/>
    </location>
</feature>
<feature type="compositionally biased region" description="Basic and acidic residues" evidence="1">
    <location>
        <begin position="84"/>
        <end position="97"/>
    </location>
</feature>
<protein>
    <submittedName>
        <fullName evidence="2">Chromatin assembly factor 1 subunit A-like</fullName>
    </submittedName>
</protein>
<reference evidence="2 3" key="1">
    <citation type="submission" date="2021-07" db="EMBL/GenBank/DDBJ databases">
        <authorList>
            <person name="Imarazene B."/>
            <person name="Zahm M."/>
            <person name="Klopp C."/>
            <person name="Cabau C."/>
            <person name="Beille S."/>
            <person name="Jouanno E."/>
            <person name="Castinel A."/>
            <person name="Lluch J."/>
            <person name="Gil L."/>
            <person name="Kuchtly C."/>
            <person name="Lopez Roques C."/>
            <person name="Donnadieu C."/>
            <person name="Parrinello H."/>
            <person name="Journot L."/>
            <person name="Du K."/>
            <person name="Schartl M."/>
            <person name="Retaux S."/>
            <person name="Guiguen Y."/>
        </authorList>
    </citation>
    <scope>NUCLEOTIDE SEQUENCE [LARGE SCALE GENOMIC DNA]</scope>
    <source>
        <strain evidence="2">Pach_M1</strain>
        <tissue evidence="2">Testis</tissue>
    </source>
</reference>
<feature type="compositionally biased region" description="Basic residues" evidence="1">
    <location>
        <begin position="33"/>
        <end position="42"/>
    </location>
</feature>
<gene>
    <name evidence="2" type="ORF">AMEX_G6808</name>
</gene>
<feature type="region of interest" description="Disordered" evidence="1">
    <location>
        <begin position="206"/>
        <end position="226"/>
    </location>
</feature>
<name>A0A8T2M6W2_ASTMX</name>
<comment type="caution">
    <text evidence="2">The sequence shown here is derived from an EMBL/GenBank/DDBJ whole genome shotgun (WGS) entry which is preliminary data.</text>
</comment>
<dbReference type="EMBL" id="JAICCE010000004">
    <property type="protein sequence ID" value="KAG9278877.1"/>
    <property type="molecule type" value="Genomic_DNA"/>
</dbReference>
<dbReference type="Proteomes" id="UP000752171">
    <property type="component" value="Unassembled WGS sequence"/>
</dbReference>